<dbReference type="InterPro" id="IPR029063">
    <property type="entry name" value="SAM-dependent_MTases_sf"/>
</dbReference>
<reference evidence="1" key="1">
    <citation type="submission" date="2021-05" db="EMBL/GenBank/DDBJ databases">
        <authorList>
            <person name="Arsene-Ploetze F."/>
        </authorList>
    </citation>
    <scope>NUCLEOTIDE SEQUENCE</scope>
    <source>
        <strain evidence="1">DSM 42138</strain>
    </source>
</reference>
<keyword evidence="1" id="KW-0489">Methyltransferase</keyword>
<dbReference type="EMBL" id="CAJSLV010000057">
    <property type="protein sequence ID" value="CAG6394631.1"/>
    <property type="molecule type" value="Genomic_DNA"/>
</dbReference>
<protein>
    <submittedName>
        <fullName evidence="1">S-adenosyl methyltransferase</fullName>
    </submittedName>
</protein>
<accession>A0A9W4DR06</accession>
<dbReference type="InterPro" id="IPR006764">
    <property type="entry name" value="SAM_dep_MeTrfase_SAV2177_type"/>
</dbReference>
<dbReference type="SUPFAM" id="SSF53335">
    <property type="entry name" value="S-adenosyl-L-methionine-dependent methyltransferases"/>
    <property type="match status" value="1"/>
</dbReference>
<keyword evidence="1" id="KW-0808">Transferase</keyword>
<dbReference type="GO" id="GO:0032259">
    <property type="term" value="P:methylation"/>
    <property type="evidence" value="ECO:0007669"/>
    <property type="project" value="UniProtKB-KW"/>
</dbReference>
<dbReference type="AlphaFoldDB" id="A0A9W4DR06"/>
<dbReference type="Pfam" id="PF04672">
    <property type="entry name" value="Methyltransf_19"/>
    <property type="match status" value="1"/>
</dbReference>
<dbReference type="RefSeq" id="WP_251491278.1">
    <property type="nucleotide sequence ID" value="NZ_CAJSLV010000057.1"/>
</dbReference>
<organism evidence="1 2">
    <name type="scientific">Actinacidiphila cocklensis</name>
    <dbReference type="NCBI Taxonomy" id="887465"/>
    <lineage>
        <taxon>Bacteria</taxon>
        <taxon>Bacillati</taxon>
        <taxon>Actinomycetota</taxon>
        <taxon>Actinomycetes</taxon>
        <taxon>Kitasatosporales</taxon>
        <taxon>Streptomycetaceae</taxon>
        <taxon>Actinacidiphila</taxon>
    </lineage>
</organism>
<dbReference type="GO" id="GO:0008168">
    <property type="term" value="F:methyltransferase activity"/>
    <property type="evidence" value="ECO:0007669"/>
    <property type="project" value="UniProtKB-KW"/>
</dbReference>
<sequence length="274" mass="29655">MGDELRQAAEDRLRQDLPHSARMYDYYLGGNTNYAVDRDAAEQVIATFPAVRTAARVNRAFVHRSARRLARDHGIRQFLDIGTGIPTAPNLHEVVQREAPAARVTYVDNDPIVLVYADSLLRSSAEGATGYVEADVTDPESLLEVVRKDGCVDLAQPVGLSLNALLHFVPDDRDARGVVATLVAALAPGSYLTISHCTPDFAPEVWAAIVDVYTKGGTPLQVRSRAEVGEFFTGLELLDPGVEVAHRWNPEPASGPSLISDADASLYVGVARKP</sequence>
<dbReference type="PIRSF" id="PIRSF017393">
    <property type="entry name" value="MTase_SAV2177"/>
    <property type="match status" value="1"/>
</dbReference>
<dbReference type="Gene3D" id="3.40.50.150">
    <property type="entry name" value="Vaccinia Virus protein VP39"/>
    <property type="match status" value="1"/>
</dbReference>
<keyword evidence="2" id="KW-1185">Reference proteome</keyword>
<name>A0A9W4DR06_9ACTN</name>
<dbReference type="Proteomes" id="UP001152519">
    <property type="component" value="Unassembled WGS sequence"/>
</dbReference>
<gene>
    <name evidence="1" type="ORF">SCOCK_280084</name>
</gene>
<evidence type="ECO:0000313" key="1">
    <source>
        <dbReference type="EMBL" id="CAG6394631.1"/>
    </source>
</evidence>
<evidence type="ECO:0000313" key="2">
    <source>
        <dbReference type="Proteomes" id="UP001152519"/>
    </source>
</evidence>
<comment type="caution">
    <text evidence="1">The sequence shown here is derived from an EMBL/GenBank/DDBJ whole genome shotgun (WGS) entry which is preliminary data.</text>
</comment>
<proteinExistence type="predicted"/>